<evidence type="ECO:0000313" key="1">
    <source>
        <dbReference type="EMBL" id="MEJ6008483.1"/>
    </source>
</evidence>
<dbReference type="RefSeq" id="WP_339964040.1">
    <property type="nucleotide sequence ID" value="NZ_JBBHJY010000001.1"/>
</dbReference>
<dbReference type="EMBL" id="JBBHJY010000001">
    <property type="protein sequence ID" value="MEJ6008483.1"/>
    <property type="molecule type" value="Genomic_DNA"/>
</dbReference>
<sequence length="165" mass="17593">MQVTITDSGTANRVAYERSDGSRGGFTFPRKGPFPHDAVHFALEQALGMAHGFWGLIASGMEPDEVQAMAKAGGHASANRAGVPDEAIVELLQAERVVECLEAEIWAGPSDAATFREVARLTCENSHVASPEISDTALAVVRAHIAALQAQWQAGRIAFDWPEPA</sequence>
<protein>
    <submittedName>
        <fullName evidence="1">Uncharacterized protein</fullName>
    </submittedName>
</protein>
<accession>A0ABU8S4R1</accession>
<name>A0ABU8S4R1_9SPHN</name>
<keyword evidence="2" id="KW-1185">Reference proteome</keyword>
<organism evidence="1 2">
    <name type="scientific">Novosphingobium aquae</name>
    <dbReference type="NCBI Taxonomy" id="3133435"/>
    <lineage>
        <taxon>Bacteria</taxon>
        <taxon>Pseudomonadati</taxon>
        <taxon>Pseudomonadota</taxon>
        <taxon>Alphaproteobacteria</taxon>
        <taxon>Sphingomonadales</taxon>
        <taxon>Sphingomonadaceae</taxon>
        <taxon>Novosphingobium</taxon>
    </lineage>
</organism>
<proteinExistence type="predicted"/>
<reference evidence="1 2" key="1">
    <citation type="submission" date="2024-03" db="EMBL/GenBank/DDBJ databases">
        <authorList>
            <person name="Jo J.-H."/>
        </authorList>
    </citation>
    <scope>NUCLEOTIDE SEQUENCE [LARGE SCALE GENOMIC DNA]</scope>
    <source>
        <strain evidence="1 2">AS3R-12</strain>
    </source>
</reference>
<evidence type="ECO:0000313" key="2">
    <source>
        <dbReference type="Proteomes" id="UP001379235"/>
    </source>
</evidence>
<comment type="caution">
    <text evidence="1">The sequence shown here is derived from an EMBL/GenBank/DDBJ whole genome shotgun (WGS) entry which is preliminary data.</text>
</comment>
<gene>
    <name evidence="1" type="ORF">WG900_00970</name>
</gene>
<dbReference type="Proteomes" id="UP001379235">
    <property type="component" value="Unassembled WGS sequence"/>
</dbReference>